<dbReference type="InterPro" id="IPR050154">
    <property type="entry name" value="UbiB_kinase"/>
</dbReference>
<dbReference type="Pfam" id="PF03109">
    <property type="entry name" value="ABC1"/>
    <property type="match status" value="1"/>
</dbReference>
<evidence type="ECO:0000313" key="5">
    <source>
        <dbReference type="Proteomes" id="UP001497392"/>
    </source>
</evidence>
<evidence type="ECO:0000259" key="3">
    <source>
        <dbReference type="Pfam" id="PF03109"/>
    </source>
</evidence>
<reference evidence="4 5" key="1">
    <citation type="submission" date="2024-06" db="EMBL/GenBank/DDBJ databases">
        <authorList>
            <person name="Kraege A."/>
            <person name="Thomma B."/>
        </authorList>
    </citation>
    <scope>NUCLEOTIDE SEQUENCE [LARGE SCALE GENOMIC DNA]</scope>
</reference>
<accession>A0ABP1G9V4</accession>
<feature type="domain" description="ABC1 atypical kinase-like" evidence="3">
    <location>
        <begin position="149"/>
        <end position="387"/>
    </location>
</feature>
<dbReference type="PANTHER" id="PTHR10566">
    <property type="entry name" value="CHAPERONE-ACTIVITY OF BC1 COMPLEX CABC1 -RELATED"/>
    <property type="match status" value="1"/>
</dbReference>
<dbReference type="InterPro" id="IPR004147">
    <property type="entry name" value="ABC1_dom"/>
</dbReference>
<evidence type="ECO:0000313" key="4">
    <source>
        <dbReference type="EMBL" id="CAL5228882.1"/>
    </source>
</evidence>
<comment type="similarity">
    <text evidence="1">Belongs to the protein kinase superfamily. ADCK protein kinase family.</text>
</comment>
<dbReference type="PANTHER" id="PTHR10566:SF117">
    <property type="entry name" value="UNUSUAL PROTEIN KINASE-RELATED"/>
    <property type="match status" value="1"/>
</dbReference>
<feature type="region of interest" description="Disordered" evidence="2">
    <location>
        <begin position="633"/>
        <end position="654"/>
    </location>
</feature>
<comment type="caution">
    <text evidence="4">The sequence shown here is derived from an EMBL/GenBank/DDBJ whole genome shotgun (WGS) entry which is preliminary data.</text>
</comment>
<proteinExistence type="inferred from homology"/>
<sequence>MSSQFQDVRAQLESDEQLKILMAGLRGSNLNDSDYAEEGVNMVMVEVEVGKDEDDLPLVYEPEKIAQFWARRPVAVVTRVAQLLSIGGGFISGLLWDLANGSFARNEVKRAIQLRNIVTSLGPAYIKLGQALSIRPDILSPAAMNELQKLCDKVPSFNNSEAMQVIADELGAPWHEVYAELTPKPIAAASLGQVYKGRLKSGEIVAVKVQRPYVVETVSIDLFIIRAVGVFLRRFPQVRTDFPALIDEWASRFFEELDYIKEGNNGIRFSEFMAKELPQVVVPGTFMEYTSRRVLTSTWIEGEKLSQSKADNVAELVNVGVVSYLHQLLDIGWLMADPHPGNLIRTPDGRLSILDFGLMVEIDDDIKYGMIEAISHLIHRDYEAIVQDFITLRFIPKGTDLRPILPVLAKVFDQALEGGGAKNINFQELAADLAQITYAYPFEIPPYFALIIRAISVLEGIALVADPEFQIIQAAYPFISRKLLTDQSPRLKAALHYMIYGKEGQFDAARLVDLLGAYESFKVASTSARGSMDTFDLLDASSATALPQGAVPGRYEPGSALHEAQDRHLVGTQHSQQHIVGAERSAGFLPAGFPGAPVLDLLPAPALGLLTSALAVPGMVLGSILETNALPALGDSSSSSSSPSGEYIQPAAGSADAPKAREALKLLLSPEGQFFREFITNEVVLSIDAMSRAQLAALVARLGLAGINLPILLPGAPRQWLPLAPELSAEDRRSVDNVTVIMEFLLGSSSSDVMPEVAPLLPQVAAQMLPEIVTRLTSRLSARALRELYLSPAT</sequence>
<dbReference type="Proteomes" id="UP001497392">
    <property type="component" value="Unassembled WGS sequence"/>
</dbReference>
<dbReference type="SUPFAM" id="SSF56112">
    <property type="entry name" value="Protein kinase-like (PK-like)"/>
    <property type="match status" value="1"/>
</dbReference>
<dbReference type="InterPro" id="IPR011009">
    <property type="entry name" value="Kinase-like_dom_sf"/>
</dbReference>
<dbReference type="EMBL" id="CAXHTA020000019">
    <property type="protein sequence ID" value="CAL5228882.1"/>
    <property type="molecule type" value="Genomic_DNA"/>
</dbReference>
<gene>
    <name evidence="4" type="primary">g12096</name>
    <name evidence="4" type="ORF">VP750_LOCUS10788</name>
</gene>
<name>A0ABP1G9V4_9CHLO</name>
<evidence type="ECO:0000256" key="2">
    <source>
        <dbReference type="SAM" id="MobiDB-lite"/>
    </source>
</evidence>
<evidence type="ECO:0000256" key="1">
    <source>
        <dbReference type="ARBA" id="ARBA00009670"/>
    </source>
</evidence>
<organism evidence="4 5">
    <name type="scientific">Coccomyxa viridis</name>
    <dbReference type="NCBI Taxonomy" id="1274662"/>
    <lineage>
        <taxon>Eukaryota</taxon>
        <taxon>Viridiplantae</taxon>
        <taxon>Chlorophyta</taxon>
        <taxon>core chlorophytes</taxon>
        <taxon>Trebouxiophyceae</taxon>
        <taxon>Trebouxiophyceae incertae sedis</taxon>
        <taxon>Coccomyxaceae</taxon>
        <taxon>Coccomyxa</taxon>
    </lineage>
</organism>
<keyword evidence="5" id="KW-1185">Reference proteome</keyword>
<protein>
    <submittedName>
        <fullName evidence="4">G12096 protein</fullName>
    </submittedName>
</protein>
<dbReference type="CDD" id="cd05121">
    <property type="entry name" value="ABC1_ADCK3-like"/>
    <property type="match status" value="1"/>
</dbReference>